<dbReference type="AlphaFoldDB" id="W9WGM7"/>
<keyword evidence="3" id="KW-1185">Reference proteome</keyword>
<feature type="domain" description="Acyl-CoA dehydrogenase/oxidase N-terminal" evidence="1">
    <location>
        <begin position="31"/>
        <end position="83"/>
    </location>
</feature>
<dbReference type="STRING" id="1182543.W9WGM7"/>
<proteinExistence type="predicted"/>
<evidence type="ECO:0000313" key="3">
    <source>
        <dbReference type="Proteomes" id="UP000019471"/>
    </source>
</evidence>
<evidence type="ECO:0000259" key="1">
    <source>
        <dbReference type="Pfam" id="PF02771"/>
    </source>
</evidence>
<dbReference type="InterPro" id="IPR037069">
    <property type="entry name" value="AcylCoA_DH/ox_N_sf"/>
</dbReference>
<dbReference type="HOGENOM" id="CLU_1578364_0_0_1"/>
<dbReference type="GeneID" id="19197145"/>
<reference evidence="2 3" key="1">
    <citation type="submission" date="2013-03" db="EMBL/GenBank/DDBJ databases">
        <title>The Genome Sequence of Cladophialophora psammophila CBS 110553.</title>
        <authorList>
            <consortium name="The Broad Institute Genomics Platform"/>
            <person name="Cuomo C."/>
            <person name="de Hoog S."/>
            <person name="Gorbushina A."/>
            <person name="Walker B."/>
            <person name="Young S.K."/>
            <person name="Zeng Q."/>
            <person name="Gargeya S."/>
            <person name="Fitzgerald M."/>
            <person name="Haas B."/>
            <person name="Abouelleil A."/>
            <person name="Allen A.W."/>
            <person name="Alvarado L."/>
            <person name="Arachchi H.M."/>
            <person name="Berlin A.M."/>
            <person name="Chapman S.B."/>
            <person name="Gainer-Dewar J."/>
            <person name="Goldberg J."/>
            <person name="Griggs A."/>
            <person name="Gujja S."/>
            <person name="Hansen M."/>
            <person name="Howarth C."/>
            <person name="Imamovic A."/>
            <person name="Ireland A."/>
            <person name="Larimer J."/>
            <person name="McCowan C."/>
            <person name="Murphy C."/>
            <person name="Pearson M."/>
            <person name="Poon T.W."/>
            <person name="Priest M."/>
            <person name="Roberts A."/>
            <person name="Saif S."/>
            <person name="Shea T."/>
            <person name="Sisk P."/>
            <person name="Sykes S."/>
            <person name="Wortman J."/>
            <person name="Nusbaum C."/>
            <person name="Birren B."/>
        </authorList>
    </citation>
    <scope>NUCLEOTIDE SEQUENCE [LARGE SCALE GENOMIC DNA]</scope>
    <source>
        <strain evidence="2 3">CBS 110553</strain>
    </source>
</reference>
<gene>
    <name evidence="2" type="ORF">A1O5_12459</name>
</gene>
<dbReference type="Gene3D" id="1.10.540.10">
    <property type="entry name" value="Acyl-CoA dehydrogenase/oxidase, N-terminal domain"/>
    <property type="match status" value="1"/>
</dbReference>
<comment type="caution">
    <text evidence="2">The sequence shown here is derived from an EMBL/GenBank/DDBJ whole genome shotgun (WGS) entry which is preliminary data.</text>
</comment>
<dbReference type="InterPro" id="IPR013786">
    <property type="entry name" value="AcylCoA_DH/ox_N"/>
</dbReference>
<dbReference type="InterPro" id="IPR009100">
    <property type="entry name" value="AcylCoA_DH/oxidase_NM_dom_sf"/>
</dbReference>
<dbReference type="GO" id="GO:0050660">
    <property type="term" value="F:flavin adenine dinucleotide binding"/>
    <property type="evidence" value="ECO:0007669"/>
    <property type="project" value="InterPro"/>
</dbReference>
<name>W9WGM7_9EURO</name>
<dbReference type="Pfam" id="PF02771">
    <property type="entry name" value="Acyl-CoA_dh_N"/>
    <property type="match status" value="1"/>
</dbReference>
<dbReference type="GO" id="GO:0016627">
    <property type="term" value="F:oxidoreductase activity, acting on the CH-CH group of donors"/>
    <property type="evidence" value="ECO:0007669"/>
    <property type="project" value="InterPro"/>
</dbReference>
<dbReference type="RefSeq" id="XP_007751218.1">
    <property type="nucleotide sequence ID" value="XM_007753028.1"/>
</dbReference>
<dbReference type="Proteomes" id="UP000019471">
    <property type="component" value="Unassembled WGS sequence"/>
</dbReference>
<protein>
    <recommendedName>
        <fullName evidence="1">Acyl-CoA dehydrogenase/oxidase N-terminal domain-containing protein</fullName>
    </recommendedName>
</protein>
<dbReference type="OrthoDB" id="10254877at2759"/>
<sequence>MSDSHSRSFGDKDRWAEPAWYNALDSPYYNDSHRALREYVRSYIDTRVLPFADKWGEKGEVPREETTKFAMAGLAFPEIPKEHRPGIQLPVGVGITNGIYPSYDIARRNGKGACRRHGRSCAQFHNRCTADRRIWNGGAEGALASLNLHWRIEPLLGATEKTGKRDFRT</sequence>
<evidence type="ECO:0000313" key="2">
    <source>
        <dbReference type="EMBL" id="EXJ57669.1"/>
    </source>
</evidence>
<dbReference type="SUPFAM" id="SSF56645">
    <property type="entry name" value="Acyl-CoA dehydrogenase NM domain-like"/>
    <property type="match status" value="1"/>
</dbReference>
<dbReference type="EMBL" id="AMGX01000034">
    <property type="protein sequence ID" value="EXJ57669.1"/>
    <property type="molecule type" value="Genomic_DNA"/>
</dbReference>
<organism evidence="2 3">
    <name type="scientific">Cladophialophora psammophila CBS 110553</name>
    <dbReference type="NCBI Taxonomy" id="1182543"/>
    <lineage>
        <taxon>Eukaryota</taxon>
        <taxon>Fungi</taxon>
        <taxon>Dikarya</taxon>
        <taxon>Ascomycota</taxon>
        <taxon>Pezizomycotina</taxon>
        <taxon>Eurotiomycetes</taxon>
        <taxon>Chaetothyriomycetidae</taxon>
        <taxon>Chaetothyriales</taxon>
        <taxon>Herpotrichiellaceae</taxon>
        <taxon>Cladophialophora</taxon>
    </lineage>
</organism>
<accession>W9WGM7</accession>